<dbReference type="PANTHER" id="PTHR33993">
    <property type="entry name" value="GLYOXALASE-RELATED"/>
    <property type="match status" value="1"/>
</dbReference>
<dbReference type="SUPFAM" id="SSF54593">
    <property type="entry name" value="Glyoxalase/Bleomycin resistance protein/Dihydroxybiphenyl dioxygenase"/>
    <property type="match status" value="2"/>
</dbReference>
<sequence length="297" mass="32966">MTGSDTSLGIIRHVEIPVKDLSRACAFYTAVFGWHIRETVSPDCRLWSPTNPKKTEGTHLLGGSFYPSKTEDGAWGGPQINIAVQDILATLEKVVAHGGKVVRERREIPNAPIVSFDAEFTDSEGNHLFLHELPSTDAQATSLAQSMGLFAPGDGSPIVTIKLPCDNPSRKQAFYEKLFDLRMQEWKAFGKLFWYPEGKDGDITPSGLPLQKFVVWFTDRLAPAGKEPRQIPPTRSNINLYFTTPDITKSQAVVTENGGEVITSETLIHEQIGSYAEVTDTEGDRFYLYKPNPVYFA</sequence>
<evidence type="ECO:0000259" key="1">
    <source>
        <dbReference type="PROSITE" id="PS51819"/>
    </source>
</evidence>
<dbReference type="InterPro" id="IPR037523">
    <property type="entry name" value="VOC_core"/>
</dbReference>
<dbReference type="CDD" id="cd07247">
    <property type="entry name" value="SgaA_N_like"/>
    <property type="match status" value="1"/>
</dbReference>
<dbReference type="PROSITE" id="PS51819">
    <property type="entry name" value="VOC"/>
    <property type="match status" value="1"/>
</dbReference>
<organism evidence="2 3">
    <name type="scientific">Gonapodya prolifera (strain JEL478)</name>
    <name type="common">Monoblepharis prolifera</name>
    <dbReference type="NCBI Taxonomy" id="1344416"/>
    <lineage>
        <taxon>Eukaryota</taxon>
        <taxon>Fungi</taxon>
        <taxon>Fungi incertae sedis</taxon>
        <taxon>Chytridiomycota</taxon>
        <taxon>Chytridiomycota incertae sedis</taxon>
        <taxon>Monoblepharidomycetes</taxon>
        <taxon>Monoblepharidales</taxon>
        <taxon>Gonapodyaceae</taxon>
        <taxon>Gonapodya</taxon>
    </lineage>
</organism>
<protein>
    <recommendedName>
        <fullName evidence="1">VOC domain-containing protein</fullName>
    </recommendedName>
</protein>
<dbReference type="Proteomes" id="UP000070544">
    <property type="component" value="Unassembled WGS sequence"/>
</dbReference>
<dbReference type="Gene3D" id="3.10.180.10">
    <property type="entry name" value="2,3-Dihydroxybiphenyl 1,2-Dioxygenase, domain 1"/>
    <property type="match status" value="2"/>
</dbReference>
<gene>
    <name evidence="2" type="ORF">M427DRAFT_341543</name>
</gene>
<dbReference type="EMBL" id="KQ965769">
    <property type="protein sequence ID" value="KXS14424.1"/>
    <property type="molecule type" value="Genomic_DNA"/>
</dbReference>
<dbReference type="InterPro" id="IPR052164">
    <property type="entry name" value="Anthracycline_SecMetBiosynth"/>
</dbReference>
<evidence type="ECO:0000313" key="2">
    <source>
        <dbReference type="EMBL" id="KXS14424.1"/>
    </source>
</evidence>
<dbReference type="PANTHER" id="PTHR33993:SF2">
    <property type="entry name" value="VOC DOMAIN-CONTAINING PROTEIN"/>
    <property type="match status" value="1"/>
</dbReference>
<name>A0A139ACW7_GONPJ</name>
<dbReference type="InterPro" id="IPR004360">
    <property type="entry name" value="Glyas_Fos-R_dOase_dom"/>
</dbReference>
<proteinExistence type="predicted"/>
<accession>A0A139ACW7</accession>
<dbReference type="Pfam" id="PF00903">
    <property type="entry name" value="Glyoxalase"/>
    <property type="match status" value="1"/>
</dbReference>
<feature type="domain" description="VOC" evidence="1">
    <location>
        <begin position="10"/>
        <end position="133"/>
    </location>
</feature>
<keyword evidence="3" id="KW-1185">Reference proteome</keyword>
<dbReference type="AlphaFoldDB" id="A0A139ACW7"/>
<dbReference type="InterPro" id="IPR029068">
    <property type="entry name" value="Glyas_Bleomycin-R_OHBP_Dase"/>
</dbReference>
<dbReference type="OrthoDB" id="447346at2759"/>
<evidence type="ECO:0000313" key="3">
    <source>
        <dbReference type="Proteomes" id="UP000070544"/>
    </source>
</evidence>
<reference evidence="2 3" key="1">
    <citation type="journal article" date="2015" name="Genome Biol. Evol.">
        <title>Phylogenomic analyses indicate that early fungi evolved digesting cell walls of algal ancestors of land plants.</title>
        <authorList>
            <person name="Chang Y."/>
            <person name="Wang S."/>
            <person name="Sekimoto S."/>
            <person name="Aerts A.L."/>
            <person name="Choi C."/>
            <person name="Clum A."/>
            <person name="LaButti K.M."/>
            <person name="Lindquist E.A."/>
            <person name="Yee Ngan C."/>
            <person name="Ohm R.A."/>
            <person name="Salamov A.A."/>
            <person name="Grigoriev I.V."/>
            <person name="Spatafora J.W."/>
            <person name="Berbee M.L."/>
        </authorList>
    </citation>
    <scope>NUCLEOTIDE SEQUENCE [LARGE SCALE GENOMIC DNA]</scope>
    <source>
        <strain evidence="2 3">JEL478</strain>
    </source>
</reference>